<accession>A0A0A6PGH4</accession>
<name>A0A0A6PGH4_9GAMM</name>
<dbReference type="AlphaFoldDB" id="A0A0A6PGH4"/>
<dbReference type="Proteomes" id="UP000030428">
    <property type="component" value="Unassembled WGS sequence"/>
</dbReference>
<proteinExistence type="predicted"/>
<keyword evidence="2" id="KW-1185">Reference proteome</keyword>
<reference evidence="1 2" key="1">
    <citation type="journal article" date="2016" name="Front. Microbiol.">
        <title>Single-Cell (Meta-)Genomics of a Dimorphic Candidatus Thiomargarita nelsonii Reveals Genomic Plasticity.</title>
        <authorList>
            <person name="Flood B.E."/>
            <person name="Fliss P."/>
            <person name="Jones D.S."/>
            <person name="Dick G.J."/>
            <person name="Jain S."/>
            <person name="Kaster A.K."/>
            <person name="Winkel M."/>
            <person name="Mussmann M."/>
            <person name="Bailey J."/>
        </authorList>
    </citation>
    <scope>NUCLEOTIDE SEQUENCE [LARGE SCALE GENOMIC DNA]</scope>
    <source>
        <strain evidence="1">Hydrate Ridge</strain>
    </source>
</reference>
<sequence length="248" mass="28042">MSRGAPIGFSQPIKQAWLNFTVQRKLEGKSHSEIRAALNDFLSDQVSVGSTSRNSNRQKVISILSKIWLNVPQPVKSFRDEGLALFKRLPEDKHVAVHWGMVMAVYPFFATAAEHVGRLLRLQEYVSAAQLQKRLREKMGERDTVSTAARKLMRCWVQWEVLKDTGKRGNYAATGTQTISDAQLTSWLLESALIASQGQSAVLDNLVNYTPTLFPFNLSSRYFMPNERLETFSQGVNEVSVTFSHYEV</sequence>
<organism evidence="1 2">
    <name type="scientific">Candidatus Thiomargarita nelsonii</name>
    <dbReference type="NCBI Taxonomy" id="1003181"/>
    <lineage>
        <taxon>Bacteria</taxon>
        <taxon>Pseudomonadati</taxon>
        <taxon>Pseudomonadota</taxon>
        <taxon>Gammaproteobacteria</taxon>
        <taxon>Thiotrichales</taxon>
        <taxon>Thiotrichaceae</taxon>
        <taxon>Thiomargarita</taxon>
    </lineage>
</organism>
<evidence type="ECO:0000313" key="1">
    <source>
        <dbReference type="EMBL" id="KHD09818.1"/>
    </source>
</evidence>
<evidence type="ECO:0000313" key="2">
    <source>
        <dbReference type="Proteomes" id="UP000030428"/>
    </source>
</evidence>
<gene>
    <name evidence="1" type="ORF">PN36_16835</name>
</gene>
<comment type="caution">
    <text evidence="1">The sequence shown here is derived from an EMBL/GenBank/DDBJ whole genome shotgun (WGS) entry which is preliminary data.</text>
</comment>
<dbReference type="EMBL" id="JSZA02000063">
    <property type="protein sequence ID" value="KHD09818.1"/>
    <property type="molecule type" value="Genomic_DNA"/>
</dbReference>
<protein>
    <submittedName>
        <fullName evidence="1">Uncharacterized protein</fullName>
    </submittedName>
</protein>